<dbReference type="SUPFAM" id="SSF47240">
    <property type="entry name" value="Ferritin-like"/>
    <property type="match status" value="1"/>
</dbReference>
<gene>
    <name evidence="5" type="ORF">EEW87_015365</name>
</gene>
<reference evidence="5 6" key="1">
    <citation type="submission" date="2019-09" db="EMBL/GenBank/DDBJ databases">
        <title>Complete Genome Sequence of Janibacter melonis M714 with both human health impact and industrial applications.</title>
        <authorList>
            <person name="Jin M."/>
            <person name="Zhao Q.R."/>
        </authorList>
    </citation>
    <scope>NUCLEOTIDE SEQUENCE [LARGE SCALE GENOMIC DNA]</scope>
    <source>
        <strain evidence="5 6">M714</strain>
    </source>
</reference>
<dbReference type="InterPro" id="IPR003430">
    <property type="entry name" value="Phenol_Hydrox"/>
</dbReference>
<evidence type="ECO:0000256" key="3">
    <source>
        <dbReference type="ARBA" id="ARBA00023033"/>
    </source>
</evidence>
<dbReference type="EMBL" id="CP044548">
    <property type="protein sequence ID" value="QFQ31408.2"/>
    <property type="molecule type" value="Genomic_DNA"/>
</dbReference>
<keyword evidence="2" id="KW-0560">Oxidoreductase</keyword>
<dbReference type="Proteomes" id="UP000271708">
    <property type="component" value="Chromosome"/>
</dbReference>
<dbReference type="GO" id="GO:0004497">
    <property type="term" value="F:monooxygenase activity"/>
    <property type="evidence" value="ECO:0007669"/>
    <property type="project" value="UniProtKB-KW"/>
</dbReference>
<dbReference type="InterPro" id="IPR009078">
    <property type="entry name" value="Ferritin-like_SF"/>
</dbReference>
<protein>
    <recommendedName>
        <fullName evidence="1">propane 2-monooxygenase</fullName>
        <ecNumber evidence="1">1.14.13.227</ecNumber>
    </recommendedName>
</protein>
<accession>A0A5P8FPX4</accession>
<evidence type="ECO:0000313" key="6">
    <source>
        <dbReference type="Proteomes" id="UP000271708"/>
    </source>
</evidence>
<evidence type="ECO:0000256" key="4">
    <source>
        <dbReference type="ARBA" id="ARBA00048941"/>
    </source>
</evidence>
<dbReference type="EC" id="1.14.13.227" evidence="1"/>
<evidence type="ECO:0000256" key="2">
    <source>
        <dbReference type="ARBA" id="ARBA00023002"/>
    </source>
</evidence>
<sequence>MQYELKTQVIETQRHTFDHIAAIFGDRPATRYQEGSVDIQPKENFHYAPMWAPQAQLYGDDFSAFVLSDPNAFLDPRQYYYAPYVANRAEAYDSFKTSLDYIEDRDLLGRLPQDWKDVVSEVVIPMRHYESGAQLILTAAARFSNGSALAQCLSYAGFDRTGNAQVISRIGIALGGGTADQLATAKTTWLEDDALQPLREHMEKTICVDDWGVGLVTLYVLDEMLYDLLYVHLEDKAVTGGAPAYSLAMQHLAGWLAEQRTWIEKLFATWREDPQTGEKNTELLASTVEEALAKAEIALRPVAEKIDRLLDAGAGEALDAKAEQLRAAHVVPTTA</sequence>
<dbReference type="Gene3D" id="1.10.620.20">
    <property type="entry name" value="Ribonucleotide Reductase, subunit A"/>
    <property type="match status" value="1"/>
</dbReference>
<keyword evidence="3 5" id="KW-0503">Monooxygenase</keyword>
<comment type="catalytic activity">
    <reaction evidence="4">
        <text>propane + NADH + O2 + H(+) = propan-2-ol + NAD(+) + H2O</text>
        <dbReference type="Rhea" id="RHEA:49992"/>
        <dbReference type="ChEBI" id="CHEBI:15377"/>
        <dbReference type="ChEBI" id="CHEBI:15378"/>
        <dbReference type="ChEBI" id="CHEBI:15379"/>
        <dbReference type="ChEBI" id="CHEBI:17824"/>
        <dbReference type="ChEBI" id="CHEBI:32879"/>
        <dbReference type="ChEBI" id="CHEBI:57540"/>
        <dbReference type="ChEBI" id="CHEBI:57945"/>
        <dbReference type="EC" id="1.14.13.227"/>
    </reaction>
</comment>
<dbReference type="InterPro" id="IPR012348">
    <property type="entry name" value="RNR-like"/>
</dbReference>
<dbReference type="Pfam" id="PF02332">
    <property type="entry name" value="Phenol_Hydrox"/>
    <property type="match status" value="1"/>
</dbReference>
<proteinExistence type="predicted"/>
<dbReference type="GeneID" id="59162567"/>
<name>A0A5P8FPX4_9MICO</name>
<organism evidence="5 6">
    <name type="scientific">Janibacter melonis</name>
    <dbReference type="NCBI Taxonomy" id="262209"/>
    <lineage>
        <taxon>Bacteria</taxon>
        <taxon>Bacillati</taxon>
        <taxon>Actinomycetota</taxon>
        <taxon>Actinomycetes</taxon>
        <taxon>Micrococcales</taxon>
        <taxon>Intrasporangiaceae</taxon>
        <taxon>Janibacter</taxon>
    </lineage>
</organism>
<dbReference type="AlphaFoldDB" id="A0A5P8FPX4"/>
<evidence type="ECO:0000313" key="5">
    <source>
        <dbReference type="EMBL" id="QFQ31408.2"/>
    </source>
</evidence>
<dbReference type="RefSeq" id="WP_123093630.1">
    <property type="nucleotide sequence ID" value="NZ_CAJFZZ010000114.1"/>
</dbReference>
<dbReference type="KEGG" id="jme:EEW87_015365"/>
<evidence type="ECO:0000256" key="1">
    <source>
        <dbReference type="ARBA" id="ARBA00012710"/>
    </source>
</evidence>